<evidence type="ECO:0000313" key="1">
    <source>
        <dbReference type="EMBL" id="TYP74677.1"/>
    </source>
</evidence>
<proteinExistence type="predicted"/>
<dbReference type="AlphaFoldDB" id="A0A5S5C5T1"/>
<protein>
    <submittedName>
        <fullName evidence="1">Uncharacterized protein</fullName>
    </submittedName>
</protein>
<name>A0A5S5C5T1_9BACL</name>
<comment type="caution">
    <text evidence="1">The sequence shown here is derived from an EMBL/GenBank/DDBJ whole genome shotgun (WGS) entry which is preliminary data.</text>
</comment>
<dbReference type="Proteomes" id="UP000323257">
    <property type="component" value="Unassembled WGS sequence"/>
</dbReference>
<dbReference type="RefSeq" id="WP_222871012.1">
    <property type="nucleotide sequence ID" value="NZ_VNHS01000005.1"/>
</dbReference>
<reference evidence="1 2" key="1">
    <citation type="submission" date="2019-07" db="EMBL/GenBank/DDBJ databases">
        <title>Genomic Encyclopedia of Type Strains, Phase III (KMG-III): the genomes of soil and plant-associated and newly described type strains.</title>
        <authorList>
            <person name="Whitman W."/>
        </authorList>
    </citation>
    <scope>NUCLEOTIDE SEQUENCE [LARGE SCALE GENOMIC DNA]</scope>
    <source>
        <strain evidence="1 2">BL24</strain>
    </source>
</reference>
<keyword evidence="2" id="KW-1185">Reference proteome</keyword>
<gene>
    <name evidence="1" type="ORF">BCM02_105221</name>
</gene>
<accession>A0A5S5C5T1</accession>
<dbReference type="EMBL" id="VNHS01000005">
    <property type="protein sequence ID" value="TYP74677.1"/>
    <property type="molecule type" value="Genomic_DNA"/>
</dbReference>
<organism evidence="1 2">
    <name type="scientific">Paenibacillus methanolicus</name>
    <dbReference type="NCBI Taxonomy" id="582686"/>
    <lineage>
        <taxon>Bacteria</taxon>
        <taxon>Bacillati</taxon>
        <taxon>Bacillota</taxon>
        <taxon>Bacilli</taxon>
        <taxon>Bacillales</taxon>
        <taxon>Paenibacillaceae</taxon>
        <taxon>Paenibacillus</taxon>
    </lineage>
</organism>
<evidence type="ECO:0000313" key="2">
    <source>
        <dbReference type="Proteomes" id="UP000323257"/>
    </source>
</evidence>
<sequence length="202" mass="23134">MLKRMPFERPTDHYDEKLLPIDEQLCALLKQRKALSGGNPGYPPIEYVERWATDNGLQEEFVKVLFGTLMNEDIFKPVVEPEGFRAYIPVLQSFEQDGFFYTLNAVRQYNNASIVTLAIDWDTMSDDMPNHMSARGLYELNAGEDYECRMTEGGSSSGHGSYNFVVWPPLPDDLAGMTFVFTPIGRPRECDTERKRLVFDVK</sequence>